<organism evidence="1 2">
    <name type="scientific">Trichinella zimbabwensis</name>
    <dbReference type="NCBI Taxonomy" id="268475"/>
    <lineage>
        <taxon>Eukaryota</taxon>
        <taxon>Metazoa</taxon>
        <taxon>Ecdysozoa</taxon>
        <taxon>Nematoda</taxon>
        <taxon>Enoplea</taxon>
        <taxon>Dorylaimia</taxon>
        <taxon>Trichinellida</taxon>
        <taxon>Trichinellidae</taxon>
        <taxon>Trichinella</taxon>
    </lineage>
</organism>
<evidence type="ECO:0000313" key="1">
    <source>
        <dbReference type="EMBL" id="KRZ17407.1"/>
    </source>
</evidence>
<keyword evidence="2" id="KW-1185">Reference proteome</keyword>
<dbReference type="OrthoDB" id="10370635at2759"/>
<proteinExistence type="predicted"/>
<comment type="caution">
    <text evidence="1">The sequence shown here is derived from an EMBL/GenBank/DDBJ whole genome shotgun (WGS) entry which is preliminary data.</text>
</comment>
<gene>
    <name evidence="1" type="ORF">T11_16684</name>
</gene>
<dbReference type="Proteomes" id="UP000055024">
    <property type="component" value="Unassembled WGS sequence"/>
</dbReference>
<reference evidence="1 2" key="1">
    <citation type="submission" date="2015-01" db="EMBL/GenBank/DDBJ databases">
        <title>Evolution of Trichinella species and genotypes.</title>
        <authorList>
            <person name="Korhonen P.K."/>
            <person name="Edoardo P."/>
            <person name="Giuseppe L.R."/>
            <person name="Gasser R.B."/>
        </authorList>
    </citation>
    <scope>NUCLEOTIDE SEQUENCE [LARGE SCALE GENOMIC DNA]</scope>
    <source>
        <strain evidence="1">ISS1029</strain>
    </source>
</reference>
<evidence type="ECO:0000313" key="2">
    <source>
        <dbReference type="Proteomes" id="UP000055024"/>
    </source>
</evidence>
<dbReference type="EMBL" id="JYDP01000007">
    <property type="protein sequence ID" value="KRZ17407.1"/>
    <property type="molecule type" value="Genomic_DNA"/>
</dbReference>
<name>A0A0V1I3S1_9BILA</name>
<accession>A0A0V1I3S1</accession>
<sequence>MNSTIIRLSLNNMLLFMNPKQSPSVAIAELDVSRYMQSTYEKATGILSPTFGPPSWSLIRAIHRMRTSDLEGV</sequence>
<dbReference type="AlphaFoldDB" id="A0A0V1I3S1"/>
<protein>
    <submittedName>
        <fullName evidence="1">Uncharacterized protein</fullName>
    </submittedName>
</protein>